<evidence type="ECO:0000256" key="2">
    <source>
        <dbReference type="ARBA" id="ARBA00024200"/>
    </source>
</evidence>
<dbReference type="InterPro" id="IPR016155">
    <property type="entry name" value="Mopterin_synth/thiamin_S_b"/>
</dbReference>
<protein>
    <recommendedName>
        <fullName evidence="3">Molybdopterin synthase sulfur carrier subunit</fullName>
    </recommendedName>
</protein>
<keyword evidence="5" id="KW-1185">Reference proteome</keyword>
<sequence length="90" mass="9358">MTSAVTVRYFAAARAAVLRDEEALELPVSLTLTELLEVLSARHKTLRPVLPACSYLVNGRSVSASAVSSGQTPMIGSGDTVDVLPPFAGG</sequence>
<evidence type="ECO:0000256" key="3">
    <source>
        <dbReference type="ARBA" id="ARBA00024247"/>
    </source>
</evidence>
<dbReference type="SUPFAM" id="SSF54285">
    <property type="entry name" value="MoaD/ThiS"/>
    <property type="match status" value="1"/>
</dbReference>
<dbReference type="InterPro" id="IPR044672">
    <property type="entry name" value="MOCS2A"/>
</dbReference>
<evidence type="ECO:0000256" key="1">
    <source>
        <dbReference type="ARBA" id="ARBA00022741"/>
    </source>
</evidence>
<name>A0ABY8QWG3_9MICO</name>
<comment type="similarity">
    <text evidence="2">Belongs to the MoaD family.</text>
</comment>
<dbReference type="PANTHER" id="PTHR33359:SF1">
    <property type="entry name" value="MOLYBDOPTERIN SYNTHASE SULFUR CARRIER SUBUNIT"/>
    <property type="match status" value="1"/>
</dbReference>
<dbReference type="EMBL" id="CP090958">
    <property type="protein sequence ID" value="WGW12609.1"/>
    <property type="molecule type" value="Genomic_DNA"/>
</dbReference>
<evidence type="ECO:0000313" key="4">
    <source>
        <dbReference type="EMBL" id="WGW12609.1"/>
    </source>
</evidence>
<organism evidence="4 5">
    <name type="scientific">Saxibacter everestensis</name>
    <dbReference type="NCBI Taxonomy" id="2909229"/>
    <lineage>
        <taxon>Bacteria</taxon>
        <taxon>Bacillati</taxon>
        <taxon>Actinomycetota</taxon>
        <taxon>Actinomycetes</taxon>
        <taxon>Micrococcales</taxon>
        <taxon>Brevibacteriaceae</taxon>
        <taxon>Saxibacter</taxon>
    </lineage>
</organism>
<accession>A0ABY8QWG3</accession>
<dbReference type="Proteomes" id="UP001209083">
    <property type="component" value="Chromosome"/>
</dbReference>
<dbReference type="Pfam" id="PF02597">
    <property type="entry name" value="ThiS"/>
    <property type="match status" value="1"/>
</dbReference>
<dbReference type="RefSeq" id="WP_349639413.1">
    <property type="nucleotide sequence ID" value="NZ_CP090958.1"/>
</dbReference>
<evidence type="ECO:0000313" key="5">
    <source>
        <dbReference type="Proteomes" id="UP001209083"/>
    </source>
</evidence>
<keyword evidence="1" id="KW-0547">Nucleotide-binding</keyword>
<gene>
    <name evidence="4" type="ORF">LWF01_02245</name>
</gene>
<dbReference type="Gene3D" id="3.10.20.30">
    <property type="match status" value="1"/>
</dbReference>
<dbReference type="InterPro" id="IPR012675">
    <property type="entry name" value="Beta-grasp_dom_sf"/>
</dbReference>
<dbReference type="InterPro" id="IPR003749">
    <property type="entry name" value="ThiS/MoaD-like"/>
</dbReference>
<proteinExistence type="inferred from homology"/>
<reference evidence="4 5" key="1">
    <citation type="submission" date="2023-05" db="EMBL/GenBank/DDBJ databases">
        <title>Lithophilousrod everest ZFBP1038 complete genpme.</title>
        <authorList>
            <person name="Tian M."/>
        </authorList>
    </citation>
    <scope>NUCLEOTIDE SEQUENCE [LARGE SCALE GENOMIC DNA]</scope>
    <source>
        <strain evidence="4 5">ZFBP1038</strain>
    </source>
</reference>
<dbReference type="PANTHER" id="PTHR33359">
    <property type="entry name" value="MOLYBDOPTERIN SYNTHASE SULFUR CARRIER SUBUNIT"/>
    <property type="match status" value="1"/>
</dbReference>